<evidence type="ECO:0000256" key="2">
    <source>
        <dbReference type="PIRSR" id="PIRSR037031-51"/>
    </source>
</evidence>
<accession>A0A1F5RDB3</accession>
<evidence type="ECO:0000259" key="3">
    <source>
        <dbReference type="Pfam" id="PF13192"/>
    </source>
</evidence>
<dbReference type="Proteomes" id="UP000177230">
    <property type="component" value="Unassembled WGS sequence"/>
</dbReference>
<feature type="active site" description="Nucleophile" evidence="1">
    <location>
        <position position="13"/>
    </location>
</feature>
<feature type="domain" description="Thioredoxin-like fold" evidence="3">
    <location>
        <begin position="1"/>
        <end position="75"/>
    </location>
</feature>
<dbReference type="PANTHER" id="PTHR36450:SF1">
    <property type="entry name" value="THIOREDOXIN"/>
    <property type="match status" value="1"/>
</dbReference>
<proteinExistence type="predicted"/>
<name>A0A1F5RDB3_9BACT</name>
<dbReference type="InterPro" id="IPR036249">
    <property type="entry name" value="Thioredoxin-like_sf"/>
</dbReference>
<dbReference type="PIRSF" id="PIRSF037031">
    <property type="entry name" value="Redox_disulphide_2"/>
    <property type="match status" value="1"/>
</dbReference>
<dbReference type="Pfam" id="PF13192">
    <property type="entry name" value="Thioredoxin_3"/>
    <property type="match status" value="1"/>
</dbReference>
<dbReference type="EMBL" id="MFFM01000034">
    <property type="protein sequence ID" value="OGF12043.1"/>
    <property type="molecule type" value="Genomic_DNA"/>
</dbReference>
<gene>
    <name evidence="4" type="ORF">A2024_03390</name>
</gene>
<dbReference type="Gene3D" id="3.40.30.10">
    <property type="entry name" value="Glutaredoxin"/>
    <property type="match status" value="1"/>
</dbReference>
<evidence type="ECO:0000313" key="5">
    <source>
        <dbReference type="Proteomes" id="UP000177230"/>
    </source>
</evidence>
<feature type="active site" description="Nucleophile" evidence="1">
    <location>
        <position position="10"/>
    </location>
</feature>
<feature type="disulfide bond" description="Redox-active" evidence="2">
    <location>
        <begin position="10"/>
        <end position="13"/>
    </location>
</feature>
<comment type="caution">
    <text evidence="4">The sequence shown here is derived from an EMBL/GenBank/DDBJ whole genome shotgun (WGS) entry which is preliminary data.</text>
</comment>
<evidence type="ECO:0000256" key="1">
    <source>
        <dbReference type="PIRSR" id="PIRSR037031-50"/>
    </source>
</evidence>
<organism evidence="4 5">
    <name type="scientific">Candidatus Edwardsbacteria bacterium GWF2_54_11</name>
    <dbReference type="NCBI Taxonomy" id="1817851"/>
    <lineage>
        <taxon>Bacteria</taxon>
        <taxon>Candidatus Edwardsiibacteriota</taxon>
    </lineage>
</organism>
<dbReference type="PANTHER" id="PTHR36450">
    <property type="entry name" value="THIOREDOXIN"/>
    <property type="match status" value="1"/>
</dbReference>
<dbReference type="SUPFAM" id="SSF52833">
    <property type="entry name" value="Thioredoxin-like"/>
    <property type="match status" value="1"/>
</dbReference>
<keyword evidence="2" id="KW-1015">Disulfide bond</keyword>
<evidence type="ECO:0000313" key="4">
    <source>
        <dbReference type="EMBL" id="OGF12043.1"/>
    </source>
</evidence>
<dbReference type="NCBIfam" id="TIGR00412">
    <property type="entry name" value="redox_disulf_2"/>
    <property type="match status" value="1"/>
</dbReference>
<dbReference type="InterPro" id="IPR012336">
    <property type="entry name" value="Thioredoxin-like_fold"/>
</dbReference>
<protein>
    <submittedName>
        <fullName evidence="4">Redox-active disulfide protein 2</fullName>
    </submittedName>
</protein>
<dbReference type="AlphaFoldDB" id="A0A1F5RDB3"/>
<keyword evidence="2" id="KW-0676">Redox-active center</keyword>
<dbReference type="InterPro" id="IPR005243">
    <property type="entry name" value="THIRX-like_proc"/>
</dbReference>
<sequence length="76" mass="8153">MKIQILGTGCPKCKTLTANVEKAVKELGIEAEIVKVSEIKDIMTFGVMMTPALAIDGVVKSTGHLLSPEQIKKLIT</sequence>
<reference evidence="4 5" key="1">
    <citation type="journal article" date="2016" name="Nat. Commun.">
        <title>Thousands of microbial genomes shed light on interconnected biogeochemical processes in an aquifer system.</title>
        <authorList>
            <person name="Anantharaman K."/>
            <person name="Brown C.T."/>
            <person name="Hug L.A."/>
            <person name="Sharon I."/>
            <person name="Castelle C.J."/>
            <person name="Probst A.J."/>
            <person name="Thomas B.C."/>
            <person name="Singh A."/>
            <person name="Wilkins M.J."/>
            <person name="Karaoz U."/>
            <person name="Brodie E.L."/>
            <person name="Williams K.H."/>
            <person name="Hubbard S.S."/>
            <person name="Banfield J.F."/>
        </authorList>
    </citation>
    <scope>NUCLEOTIDE SEQUENCE [LARGE SCALE GENOMIC DNA]</scope>
</reference>